<sequence>MAADAGMFTVRHTRGTVLCCKCGILMEPNAANMCVNCLRSEVDITEDLQKHVIIMYCPDCESYLQPPRTWVKAQLESRELLTFCIKRLKNINKVKLIDARFIWTEPHSKRILVELCIQRAVMNGGVILEQKYRVEYVVQDHMCESCSRVQANPDQWVASVQLRQHVSHRRTFFYLEQLILKHDAAVRAIKIKQMEQGIDFFFANRSHAVKFIEFLGKVTPIKSRHDKQLVSHDRKSNNYNYKYTFSVEICPVCREDLICLPPKVKNNLGNIGPIVICTKVTNSVALLDPVTLRQCYLDADQYWRYSFKSLLSSRQLIEYIVLNIVPTGATVPGTGYALAHAEVARVSDFGYNDTMFTITTHLGHLLNPGDYALGYDLYGANHNDMELEKYNGLDLPYAILIKKSYEEKRRQSKVKPRSWKLKNLDMEVDDATRAKLDQEKVSTEYEQFLRDLEENPELRFNISLYRDKELQASEIAASTNDGDDPPSVPLEELLADLEISDDESEEDESSMKE</sequence>
<accession>A0A7N0ZZY4</accession>
<keyword evidence="6 7" id="KW-0539">Nucleus</keyword>
<evidence type="ECO:0000313" key="11">
    <source>
        <dbReference type="EnsemblPlants" id="Kaladp0055s0189.1.v1.1.CDS.1"/>
    </source>
</evidence>
<evidence type="ECO:0000259" key="9">
    <source>
        <dbReference type="Pfam" id="PF21192"/>
    </source>
</evidence>
<dbReference type="GO" id="GO:0005634">
    <property type="term" value="C:nucleus"/>
    <property type="evidence" value="ECO:0007669"/>
    <property type="project" value="UniProtKB-SubCell"/>
</dbReference>
<evidence type="ECO:0000256" key="7">
    <source>
        <dbReference type="RuleBase" id="RU364108"/>
    </source>
</evidence>
<dbReference type="GO" id="GO:0005737">
    <property type="term" value="C:cytoplasm"/>
    <property type="evidence" value="ECO:0007669"/>
    <property type="project" value="UniProtKB-SubCell"/>
</dbReference>
<organism evidence="11 12">
    <name type="scientific">Kalanchoe fedtschenkoi</name>
    <name type="common">Lavender scallops</name>
    <name type="synonym">South American air plant</name>
    <dbReference type="NCBI Taxonomy" id="63787"/>
    <lineage>
        <taxon>Eukaryota</taxon>
        <taxon>Viridiplantae</taxon>
        <taxon>Streptophyta</taxon>
        <taxon>Embryophyta</taxon>
        <taxon>Tracheophyta</taxon>
        <taxon>Spermatophyta</taxon>
        <taxon>Magnoliopsida</taxon>
        <taxon>eudicotyledons</taxon>
        <taxon>Gunneridae</taxon>
        <taxon>Pentapetalae</taxon>
        <taxon>Saxifragales</taxon>
        <taxon>Crassulaceae</taxon>
        <taxon>Kalanchoe</taxon>
    </lineage>
</organism>
<dbReference type="GO" id="GO:0043023">
    <property type="term" value="F:ribosomal large subunit binding"/>
    <property type="evidence" value="ECO:0007669"/>
    <property type="project" value="InterPro"/>
</dbReference>
<dbReference type="InterPro" id="IPR007064">
    <property type="entry name" value="Nmd3_N"/>
</dbReference>
<dbReference type="InterPro" id="IPR048899">
    <property type="entry name" value="NMD_SH3"/>
</dbReference>
<evidence type="ECO:0000256" key="4">
    <source>
        <dbReference type="ARBA" id="ARBA00022490"/>
    </source>
</evidence>
<evidence type="ECO:0000259" key="10">
    <source>
        <dbReference type="Pfam" id="PF21193"/>
    </source>
</evidence>
<dbReference type="OMA" id="YHNNTWR"/>
<feature type="domain" description="60S ribosomal export protein NMD3 OB-fold" evidence="9">
    <location>
        <begin position="316"/>
        <end position="403"/>
    </location>
</feature>
<keyword evidence="3 7" id="KW-0813">Transport</keyword>
<keyword evidence="12" id="KW-1185">Reference proteome</keyword>
<evidence type="ECO:0000256" key="1">
    <source>
        <dbReference type="ARBA" id="ARBA00009794"/>
    </source>
</evidence>
<dbReference type="InterPro" id="IPR048898">
    <property type="entry name" value="OB_NMD3"/>
</dbReference>
<keyword evidence="4 7" id="KW-0963">Cytoplasm</keyword>
<dbReference type="Pfam" id="PF21192">
    <property type="entry name" value="OB_NMD3"/>
    <property type="match status" value="1"/>
</dbReference>
<name>A0A7N0ZZY4_KALFE</name>
<evidence type="ECO:0000256" key="3">
    <source>
        <dbReference type="ARBA" id="ARBA00022448"/>
    </source>
</evidence>
<protein>
    <recommendedName>
        <fullName evidence="2 7">60S ribosomal export protein NMD3</fullName>
    </recommendedName>
</protein>
<evidence type="ECO:0000256" key="5">
    <source>
        <dbReference type="ARBA" id="ARBA00022927"/>
    </source>
</evidence>
<dbReference type="GO" id="GO:0000055">
    <property type="term" value="P:ribosomal large subunit export from nucleus"/>
    <property type="evidence" value="ECO:0007669"/>
    <property type="project" value="TreeGrafter"/>
</dbReference>
<reference evidence="11" key="1">
    <citation type="submission" date="2021-01" db="UniProtKB">
        <authorList>
            <consortium name="EnsemblPlants"/>
        </authorList>
    </citation>
    <scope>IDENTIFICATION</scope>
</reference>
<feature type="domain" description="Nmd3 N-terminal" evidence="8">
    <location>
        <begin position="19"/>
        <end position="249"/>
    </location>
</feature>
<dbReference type="AlphaFoldDB" id="A0A7N0ZZY4"/>
<dbReference type="Pfam" id="PF04981">
    <property type="entry name" value="NMD3"/>
    <property type="match status" value="1"/>
</dbReference>
<evidence type="ECO:0000313" key="12">
    <source>
        <dbReference type="Proteomes" id="UP000594263"/>
    </source>
</evidence>
<dbReference type="InterPro" id="IPR039768">
    <property type="entry name" value="Nmd3"/>
</dbReference>
<dbReference type="Proteomes" id="UP000594263">
    <property type="component" value="Unplaced"/>
</dbReference>
<dbReference type="PANTHER" id="PTHR12746:SF2">
    <property type="entry name" value="60S RIBOSOMAL EXPORT PROTEIN NMD3"/>
    <property type="match status" value="1"/>
</dbReference>
<feature type="domain" description="60S ribosomal export protein NMD3 SH3" evidence="10">
    <location>
        <begin position="252"/>
        <end position="298"/>
    </location>
</feature>
<comment type="function">
    <text evidence="7">Acts as an adapter for the XPO1/CRM1-mediated export of the 60S ribosomal subunit.</text>
</comment>
<comment type="similarity">
    <text evidence="1 7">Belongs to the NMD3 family.</text>
</comment>
<dbReference type="EnsemblPlants" id="Kaladp0055s0189.1.v1.1">
    <property type="protein sequence ID" value="Kaladp0055s0189.1.v1.1.CDS.1"/>
    <property type="gene ID" value="Kaladp0055s0189.v1.1"/>
</dbReference>
<dbReference type="GO" id="GO:0015031">
    <property type="term" value="P:protein transport"/>
    <property type="evidence" value="ECO:0007669"/>
    <property type="project" value="UniProtKB-KW"/>
</dbReference>
<evidence type="ECO:0000259" key="8">
    <source>
        <dbReference type="Pfam" id="PF04981"/>
    </source>
</evidence>
<dbReference type="Gramene" id="Kaladp0055s0189.1.v1.1">
    <property type="protein sequence ID" value="Kaladp0055s0189.1.v1.1.CDS.1"/>
    <property type="gene ID" value="Kaladp0055s0189.v1.1"/>
</dbReference>
<evidence type="ECO:0000256" key="6">
    <source>
        <dbReference type="ARBA" id="ARBA00023242"/>
    </source>
</evidence>
<dbReference type="PANTHER" id="PTHR12746">
    <property type="entry name" value="NONSENSE-MEDIATED MRNA DECAY PROTEIN 3"/>
    <property type="match status" value="1"/>
</dbReference>
<comment type="subcellular location">
    <subcellularLocation>
        <location evidence="7">Cytoplasm</location>
    </subcellularLocation>
    <subcellularLocation>
        <location evidence="7">Nucleus</location>
    </subcellularLocation>
</comment>
<keyword evidence="5 7" id="KW-0653">Protein transport</keyword>
<evidence type="ECO:0000256" key="2">
    <source>
        <dbReference type="ARBA" id="ARBA00017035"/>
    </source>
</evidence>
<dbReference type="Pfam" id="PF21193">
    <property type="entry name" value="NMD_SH3"/>
    <property type="match status" value="1"/>
</dbReference>
<proteinExistence type="inferred from homology"/>